<evidence type="ECO:0000256" key="10">
    <source>
        <dbReference type="ARBA" id="ARBA00022840"/>
    </source>
</evidence>
<dbReference type="CDD" id="cd00075">
    <property type="entry name" value="HATPase"/>
    <property type="match status" value="1"/>
</dbReference>
<dbReference type="Proteomes" id="UP000780875">
    <property type="component" value="Unassembled WGS sequence"/>
</dbReference>
<organism evidence="18 19">
    <name type="scientific">Nocardioides mangrovi</name>
    <dbReference type="NCBI Taxonomy" id="2874580"/>
    <lineage>
        <taxon>Bacteria</taxon>
        <taxon>Bacillati</taxon>
        <taxon>Actinomycetota</taxon>
        <taxon>Actinomycetes</taxon>
        <taxon>Propionibacteriales</taxon>
        <taxon>Nocardioidaceae</taxon>
        <taxon>Nocardioides</taxon>
    </lineage>
</organism>
<sequence>MVVSGLVPRMSALDGESFSALWPAGGIPILWLLVRGARTVSVDSALLVAAAYAANLVAGADLGLAAVFAAANVVQTWVAVLLLRRWCPRLWGCGGQAPLDRPRSVAGLGAALVVAIAVGTGIGTAGALLLPDQVPGGFGTVDVALWFGRNLCAALIVLGFGLLLGQRITSPRPRPSARGEGGVIELTAALTFTVGMYALVFQFDDLPLTFPLLAASVWVGARFSTLVSASHSLVVGLVTMALTLNGTGPFAGVDDVALGYLLAQLYVSTIALTGLAIATGRDERVALADELRRTREAAVYEERMRAAVIGSMTEGVLVVDEAGDLLVQNEAAARALGMAAPLSAGTIAAIESTRLDGSEVTKDHQPSCRALAGEAVYDEQLLIRIDDGTERVLTISAIPLPRDEINARARALMLIRDTTSDHANREELSAFAGVVAHDLRNPLAAIDGWTEMIADELDAGALDAQLAQEFVSRVRSASRRMRELIRDLLAHATSSARDLDVGKVEIAALVREIAAGRHAEGQVSAEHAPAVLGDPVLIRQVLDNLIGNALKYVAPGEQAKVAVRGARTDARWVTIQVADNGIGIPEGDRDRIFEEFHRAHYREYEGSGLGLSIVRRIVNRHGGTISAMPNPEGQGSVFEFTLPAYDA</sequence>
<comment type="subcellular location">
    <subcellularLocation>
        <location evidence="2">Cell membrane</location>
        <topology evidence="2">Multi-pass membrane protein</topology>
    </subcellularLocation>
</comment>
<evidence type="ECO:0000256" key="2">
    <source>
        <dbReference type="ARBA" id="ARBA00004651"/>
    </source>
</evidence>
<keyword evidence="19" id="KW-1185">Reference proteome</keyword>
<dbReference type="Pfam" id="PF00512">
    <property type="entry name" value="HisKA"/>
    <property type="match status" value="1"/>
</dbReference>
<dbReference type="Gene3D" id="3.30.450.20">
    <property type="entry name" value="PAS domain"/>
    <property type="match status" value="1"/>
</dbReference>
<feature type="transmembrane region" description="Helical" evidence="15">
    <location>
        <begin position="143"/>
        <end position="163"/>
    </location>
</feature>
<evidence type="ECO:0000256" key="14">
    <source>
        <dbReference type="ARBA" id="ARBA00039401"/>
    </source>
</evidence>
<evidence type="ECO:0000256" key="9">
    <source>
        <dbReference type="ARBA" id="ARBA00022777"/>
    </source>
</evidence>
<evidence type="ECO:0000256" key="4">
    <source>
        <dbReference type="ARBA" id="ARBA00022475"/>
    </source>
</evidence>
<dbReference type="SUPFAM" id="SSF47384">
    <property type="entry name" value="Homodimeric domain of signal transducing histidine kinase"/>
    <property type="match status" value="1"/>
</dbReference>
<keyword evidence="4" id="KW-1003">Cell membrane</keyword>
<evidence type="ECO:0000256" key="13">
    <source>
        <dbReference type="ARBA" id="ARBA00023136"/>
    </source>
</evidence>
<dbReference type="InterPro" id="IPR003661">
    <property type="entry name" value="HisK_dim/P_dom"/>
</dbReference>
<dbReference type="Gene3D" id="3.30.565.10">
    <property type="entry name" value="Histidine kinase-like ATPase, C-terminal domain"/>
    <property type="match status" value="1"/>
</dbReference>
<evidence type="ECO:0000256" key="5">
    <source>
        <dbReference type="ARBA" id="ARBA00022553"/>
    </source>
</evidence>
<keyword evidence="5" id="KW-0597">Phosphoprotein</keyword>
<keyword evidence="11 15" id="KW-1133">Transmembrane helix</keyword>
<dbReference type="InterPro" id="IPR036097">
    <property type="entry name" value="HisK_dim/P_sf"/>
</dbReference>
<keyword evidence="10" id="KW-0067">ATP-binding</keyword>
<feature type="domain" description="PAS" evidence="17">
    <location>
        <begin position="301"/>
        <end position="338"/>
    </location>
</feature>
<dbReference type="InterPro" id="IPR036890">
    <property type="entry name" value="HATPase_C_sf"/>
</dbReference>
<dbReference type="SMART" id="SM00387">
    <property type="entry name" value="HATPase_c"/>
    <property type="match status" value="1"/>
</dbReference>
<evidence type="ECO:0000256" key="1">
    <source>
        <dbReference type="ARBA" id="ARBA00000085"/>
    </source>
</evidence>
<accession>A0ABS7UK46</accession>
<keyword evidence="9" id="KW-0418">Kinase</keyword>
<dbReference type="InterPro" id="IPR007895">
    <property type="entry name" value="MASE1"/>
</dbReference>
<evidence type="ECO:0000256" key="12">
    <source>
        <dbReference type="ARBA" id="ARBA00023012"/>
    </source>
</evidence>
<evidence type="ECO:0000256" key="7">
    <source>
        <dbReference type="ARBA" id="ARBA00022692"/>
    </source>
</evidence>
<comment type="caution">
    <text evidence="18">The sequence shown here is derived from an EMBL/GenBank/DDBJ whole genome shotgun (WGS) entry which is preliminary data.</text>
</comment>
<evidence type="ECO:0000259" key="16">
    <source>
        <dbReference type="PROSITE" id="PS50109"/>
    </source>
</evidence>
<reference evidence="18 19" key="1">
    <citation type="submission" date="2021-09" db="EMBL/GenBank/DDBJ databases">
        <title>Whole genome sequence of Nocardioides sp. GBK3QG-3.</title>
        <authorList>
            <person name="Tuo L."/>
        </authorList>
    </citation>
    <scope>NUCLEOTIDE SEQUENCE [LARGE SCALE GENOMIC DNA]</scope>
    <source>
        <strain evidence="18 19">GBK3QG-3</strain>
    </source>
</reference>
<protein>
    <recommendedName>
        <fullName evidence="14">Sensor-like histidine kinase SenX3</fullName>
        <ecNumber evidence="3">2.7.13.3</ecNumber>
    </recommendedName>
</protein>
<name>A0ABS7UK46_9ACTN</name>
<keyword evidence="7 15" id="KW-0812">Transmembrane</keyword>
<evidence type="ECO:0000313" key="18">
    <source>
        <dbReference type="EMBL" id="MBZ5741152.1"/>
    </source>
</evidence>
<feature type="transmembrane region" description="Helical" evidence="15">
    <location>
        <begin position="183"/>
        <end position="203"/>
    </location>
</feature>
<keyword evidence="8" id="KW-0547">Nucleotide-binding</keyword>
<keyword evidence="12" id="KW-0902">Two-component regulatory system</keyword>
<dbReference type="InterPro" id="IPR000014">
    <property type="entry name" value="PAS"/>
</dbReference>
<dbReference type="InterPro" id="IPR004358">
    <property type="entry name" value="Sig_transdc_His_kin-like_C"/>
</dbReference>
<evidence type="ECO:0000313" key="19">
    <source>
        <dbReference type="Proteomes" id="UP000780875"/>
    </source>
</evidence>
<dbReference type="PROSITE" id="PS50109">
    <property type="entry name" value="HIS_KIN"/>
    <property type="match status" value="1"/>
</dbReference>
<evidence type="ECO:0000256" key="11">
    <source>
        <dbReference type="ARBA" id="ARBA00022989"/>
    </source>
</evidence>
<feature type="transmembrane region" description="Helical" evidence="15">
    <location>
        <begin position="223"/>
        <end position="244"/>
    </location>
</feature>
<dbReference type="Pfam" id="PF02518">
    <property type="entry name" value="HATPase_c"/>
    <property type="match status" value="1"/>
</dbReference>
<feature type="transmembrane region" description="Helical" evidence="15">
    <location>
        <begin position="256"/>
        <end position="278"/>
    </location>
</feature>
<dbReference type="InterPro" id="IPR050351">
    <property type="entry name" value="BphY/WalK/GraS-like"/>
</dbReference>
<dbReference type="PROSITE" id="PS50112">
    <property type="entry name" value="PAS"/>
    <property type="match status" value="1"/>
</dbReference>
<dbReference type="InterPro" id="IPR035965">
    <property type="entry name" value="PAS-like_dom_sf"/>
</dbReference>
<dbReference type="InterPro" id="IPR005467">
    <property type="entry name" value="His_kinase_dom"/>
</dbReference>
<dbReference type="PRINTS" id="PR00344">
    <property type="entry name" value="BCTRLSENSOR"/>
</dbReference>
<dbReference type="Gene3D" id="1.10.287.130">
    <property type="match status" value="1"/>
</dbReference>
<dbReference type="SMART" id="SM00388">
    <property type="entry name" value="HisKA"/>
    <property type="match status" value="1"/>
</dbReference>
<dbReference type="SUPFAM" id="SSF55785">
    <property type="entry name" value="PYP-like sensor domain (PAS domain)"/>
    <property type="match status" value="1"/>
</dbReference>
<dbReference type="PANTHER" id="PTHR42878:SF7">
    <property type="entry name" value="SENSOR HISTIDINE KINASE GLRK"/>
    <property type="match status" value="1"/>
</dbReference>
<dbReference type="PANTHER" id="PTHR42878">
    <property type="entry name" value="TWO-COMPONENT HISTIDINE KINASE"/>
    <property type="match status" value="1"/>
</dbReference>
<evidence type="ECO:0000259" key="17">
    <source>
        <dbReference type="PROSITE" id="PS50112"/>
    </source>
</evidence>
<feature type="transmembrane region" description="Helical" evidence="15">
    <location>
        <begin position="41"/>
        <end position="58"/>
    </location>
</feature>
<evidence type="ECO:0000256" key="6">
    <source>
        <dbReference type="ARBA" id="ARBA00022679"/>
    </source>
</evidence>
<feature type="transmembrane region" description="Helical" evidence="15">
    <location>
        <begin position="104"/>
        <end position="131"/>
    </location>
</feature>
<dbReference type="Pfam" id="PF05231">
    <property type="entry name" value="MASE1"/>
    <property type="match status" value="1"/>
</dbReference>
<evidence type="ECO:0000256" key="8">
    <source>
        <dbReference type="ARBA" id="ARBA00022741"/>
    </source>
</evidence>
<dbReference type="EMBL" id="JAIQZJ010000025">
    <property type="protein sequence ID" value="MBZ5741152.1"/>
    <property type="molecule type" value="Genomic_DNA"/>
</dbReference>
<feature type="transmembrane region" description="Helical" evidence="15">
    <location>
        <begin position="17"/>
        <end position="34"/>
    </location>
</feature>
<dbReference type="EC" id="2.7.13.3" evidence="3"/>
<feature type="transmembrane region" description="Helical" evidence="15">
    <location>
        <begin position="64"/>
        <end position="83"/>
    </location>
</feature>
<feature type="domain" description="Histidine kinase" evidence="16">
    <location>
        <begin position="434"/>
        <end position="646"/>
    </location>
</feature>
<dbReference type="SUPFAM" id="SSF55874">
    <property type="entry name" value="ATPase domain of HSP90 chaperone/DNA topoisomerase II/histidine kinase"/>
    <property type="match status" value="1"/>
</dbReference>
<keyword evidence="13 15" id="KW-0472">Membrane</keyword>
<evidence type="ECO:0000256" key="3">
    <source>
        <dbReference type="ARBA" id="ARBA00012438"/>
    </source>
</evidence>
<keyword evidence="6" id="KW-0808">Transferase</keyword>
<evidence type="ECO:0000256" key="15">
    <source>
        <dbReference type="SAM" id="Phobius"/>
    </source>
</evidence>
<dbReference type="CDD" id="cd00082">
    <property type="entry name" value="HisKA"/>
    <property type="match status" value="1"/>
</dbReference>
<proteinExistence type="predicted"/>
<comment type="catalytic activity">
    <reaction evidence="1">
        <text>ATP + protein L-histidine = ADP + protein N-phospho-L-histidine.</text>
        <dbReference type="EC" id="2.7.13.3"/>
    </reaction>
</comment>
<gene>
    <name evidence="18" type="ORF">K8U61_23515</name>
</gene>
<dbReference type="InterPro" id="IPR003594">
    <property type="entry name" value="HATPase_dom"/>
</dbReference>